<proteinExistence type="predicted"/>
<accession>A0ABP0MIB4</accession>
<evidence type="ECO:0000256" key="1">
    <source>
        <dbReference type="SAM" id="MobiDB-lite"/>
    </source>
</evidence>
<organism evidence="2 3">
    <name type="scientific">Durusdinium trenchii</name>
    <dbReference type="NCBI Taxonomy" id="1381693"/>
    <lineage>
        <taxon>Eukaryota</taxon>
        <taxon>Sar</taxon>
        <taxon>Alveolata</taxon>
        <taxon>Dinophyceae</taxon>
        <taxon>Suessiales</taxon>
        <taxon>Symbiodiniaceae</taxon>
        <taxon>Durusdinium</taxon>
    </lineage>
</organism>
<evidence type="ECO:0000313" key="3">
    <source>
        <dbReference type="Proteomes" id="UP001642484"/>
    </source>
</evidence>
<keyword evidence="3" id="KW-1185">Reference proteome</keyword>
<feature type="region of interest" description="Disordered" evidence="1">
    <location>
        <begin position="1"/>
        <end position="26"/>
    </location>
</feature>
<name>A0ABP0MIB4_9DINO</name>
<sequence>MEELDGLVKQENPEEHREVVEAPASSKKALQASVTRIAQESISFGRLLQEAKETLKAGTIPARRLHQQLDALEAKTRQLRADAGASAEAQAQARQAHRQRFDLITRGSAELGEFVASDDRDPCKKFGG</sequence>
<feature type="compositionally biased region" description="Basic and acidic residues" evidence="1">
    <location>
        <begin position="1"/>
        <end position="20"/>
    </location>
</feature>
<dbReference type="EMBL" id="CAXAMN010017646">
    <property type="protein sequence ID" value="CAK9050868.1"/>
    <property type="molecule type" value="Genomic_DNA"/>
</dbReference>
<evidence type="ECO:0000313" key="2">
    <source>
        <dbReference type="EMBL" id="CAK9050868.1"/>
    </source>
</evidence>
<comment type="caution">
    <text evidence="2">The sequence shown here is derived from an EMBL/GenBank/DDBJ whole genome shotgun (WGS) entry which is preliminary data.</text>
</comment>
<protein>
    <submittedName>
        <fullName evidence="2">Uncharacterized protein</fullName>
    </submittedName>
</protein>
<dbReference type="Proteomes" id="UP001642484">
    <property type="component" value="Unassembled WGS sequence"/>
</dbReference>
<reference evidence="2 3" key="1">
    <citation type="submission" date="2024-02" db="EMBL/GenBank/DDBJ databases">
        <authorList>
            <person name="Chen Y."/>
            <person name="Shah S."/>
            <person name="Dougan E. K."/>
            <person name="Thang M."/>
            <person name="Chan C."/>
        </authorList>
    </citation>
    <scope>NUCLEOTIDE SEQUENCE [LARGE SCALE GENOMIC DNA]</scope>
</reference>
<gene>
    <name evidence="2" type="ORF">CCMP2556_LOCUS25891</name>
</gene>